<keyword evidence="5" id="KW-0539">Nucleus</keyword>
<proteinExistence type="inferred from homology"/>
<reference evidence="7 8" key="1">
    <citation type="submission" date="2024-06" db="EMBL/GenBank/DDBJ databases">
        <title>A chromosome-level genome assembly of beet webworm, Loxostege sticticalis.</title>
        <authorList>
            <person name="Zhang Y."/>
        </authorList>
    </citation>
    <scope>NUCLEOTIDE SEQUENCE [LARGE SCALE GENOMIC DNA]</scope>
    <source>
        <strain evidence="7">AQ028</strain>
        <tissue evidence="7">Male pupae</tissue>
    </source>
</reference>
<keyword evidence="3" id="KW-0813">Transport</keyword>
<dbReference type="SUPFAM" id="SSF54427">
    <property type="entry name" value="NTF2-like"/>
    <property type="match status" value="1"/>
</dbReference>
<evidence type="ECO:0000256" key="1">
    <source>
        <dbReference type="ARBA" id="ARBA00004123"/>
    </source>
</evidence>
<gene>
    <name evidence="7" type="ORF">ABMA28_008367</name>
</gene>
<protein>
    <recommendedName>
        <fullName evidence="6">NTF2 domain-containing protein</fullName>
    </recommendedName>
</protein>
<comment type="subcellular location">
    <subcellularLocation>
        <location evidence="1">Nucleus</location>
    </subcellularLocation>
</comment>
<dbReference type="InterPro" id="IPR001611">
    <property type="entry name" value="Leu-rich_rpt"/>
</dbReference>
<dbReference type="InterPro" id="IPR057125">
    <property type="entry name" value="NXF1/2/3/5-like_LRR"/>
</dbReference>
<dbReference type="Pfam" id="PF22602">
    <property type="entry name" value="NXF_NTF2"/>
    <property type="match status" value="1"/>
</dbReference>
<dbReference type="SUPFAM" id="SSF46934">
    <property type="entry name" value="UBA-like"/>
    <property type="match status" value="1"/>
</dbReference>
<dbReference type="GO" id="GO:0051028">
    <property type="term" value="P:mRNA transport"/>
    <property type="evidence" value="ECO:0007669"/>
    <property type="project" value="UniProtKB-KW"/>
</dbReference>
<dbReference type="InterPro" id="IPR030217">
    <property type="entry name" value="NXF_fam"/>
</dbReference>
<dbReference type="Gene3D" id="3.10.450.50">
    <property type="match status" value="1"/>
</dbReference>
<dbReference type="Gene3D" id="3.80.10.10">
    <property type="entry name" value="Ribonuclease Inhibitor"/>
    <property type="match status" value="1"/>
</dbReference>
<dbReference type="SUPFAM" id="SSF52058">
    <property type="entry name" value="L domain-like"/>
    <property type="match status" value="1"/>
</dbReference>
<name>A0ABD0SHB7_LOXSC</name>
<accession>A0ABD0SHB7</accession>
<dbReference type="Proteomes" id="UP001549921">
    <property type="component" value="Unassembled WGS sequence"/>
</dbReference>
<evidence type="ECO:0000313" key="7">
    <source>
        <dbReference type="EMBL" id="KAL0819102.1"/>
    </source>
</evidence>
<comment type="caution">
    <text evidence="7">The sequence shown here is derived from an EMBL/GenBank/DDBJ whole genome shotgun (WGS) entry which is preliminary data.</text>
</comment>
<dbReference type="GO" id="GO:0005634">
    <property type="term" value="C:nucleus"/>
    <property type="evidence" value="ECO:0007669"/>
    <property type="project" value="UniProtKB-SubCell"/>
</dbReference>
<dbReference type="EMBL" id="JBEDNZ010000021">
    <property type="protein sequence ID" value="KAL0819102.1"/>
    <property type="molecule type" value="Genomic_DNA"/>
</dbReference>
<dbReference type="PANTHER" id="PTHR10662:SF22">
    <property type="entry name" value="NUCLEAR RNA EXPORT FACTOR 1"/>
    <property type="match status" value="1"/>
</dbReference>
<dbReference type="Pfam" id="PF24048">
    <property type="entry name" value="LRR_NXF1-5"/>
    <property type="match status" value="1"/>
</dbReference>
<dbReference type="InterPro" id="IPR009060">
    <property type="entry name" value="UBA-like_sf"/>
</dbReference>
<dbReference type="InterPro" id="IPR032675">
    <property type="entry name" value="LRR_dom_sf"/>
</dbReference>
<evidence type="ECO:0000259" key="6">
    <source>
        <dbReference type="PROSITE" id="PS50177"/>
    </source>
</evidence>
<dbReference type="AlphaFoldDB" id="A0ABD0SHB7"/>
<dbReference type="PROSITE" id="PS51450">
    <property type="entry name" value="LRR"/>
    <property type="match status" value="1"/>
</dbReference>
<dbReference type="InterPro" id="IPR018222">
    <property type="entry name" value="Nuclear_transport_factor_2_euk"/>
</dbReference>
<evidence type="ECO:0000256" key="5">
    <source>
        <dbReference type="ARBA" id="ARBA00023242"/>
    </source>
</evidence>
<dbReference type="InterPro" id="IPR002075">
    <property type="entry name" value="NTF2_dom"/>
</dbReference>
<sequence length="556" mass="64950">MSANKKQLNNYRKSLLNRVTANAGFIEYIENCLAREDESAKHSFHKVMVHNWSGTEAQLIDTLSEYFNAAIIPVMYTSHSEITSFYTSSLGLMLRLIKLDFIFPFQRNMFNVDILFNDKNSVDCFQNTITIEDIVCGVVSRRFNEKFELDLSNFSNDPEFVEKKISFYKVSLLSHFKILMIRMGRDTKALNLSDNNLSQVPLEILNFFIKGDLTAINLSNNNIPSLQELFRISSKIEKMWLEGNPLCEDLDPITYIKSIAMKFPRLLELDGIRVNQYGWTFPFFKNFLVTPDRKTKMVVEKFLALYFTYYDDRARRKIETFYDVAATLTMISDFSEEEELQMPQYGQHTRNALNPNKRRLTVFNQKVYRGRQAIASTLNHLRPSQHDPTSFTVDVTHHDNKSMVLIIDGVYRESNGDPVKPDQHFQFRRSFVFKVEMVKSKFSYFITNEIFSVTWATKDQVKACFQNPIRNLNELSLIYPDPDESDAIIKAFMHITHLKKSEAEARLRIENWDIRNALKKFISHYQTNKISMDKFVEEDDFSDTSSLIDDEIDDVD</sequence>
<evidence type="ECO:0000256" key="3">
    <source>
        <dbReference type="ARBA" id="ARBA00022448"/>
    </source>
</evidence>
<keyword evidence="4" id="KW-0509">mRNA transport</keyword>
<evidence type="ECO:0000256" key="4">
    <source>
        <dbReference type="ARBA" id="ARBA00022816"/>
    </source>
</evidence>
<dbReference type="PROSITE" id="PS50177">
    <property type="entry name" value="NTF2_DOMAIN"/>
    <property type="match status" value="1"/>
</dbReference>
<organism evidence="7 8">
    <name type="scientific">Loxostege sticticalis</name>
    <name type="common">Beet webworm moth</name>
    <dbReference type="NCBI Taxonomy" id="481309"/>
    <lineage>
        <taxon>Eukaryota</taxon>
        <taxon>Metazoa</taxon>
        <taxon>Ecdysozoa</taxon>
        <taxon>Arthropoda</taxon>
        <taxon>Hexapoda</taxon>
        <taxon>Insecta</taxon>
        <taxon>Pterygota</taxon>
        <taxon>Neoptera</taxon>
        <taxon>Endopterygota</taxon>
        <taxon>Lepidoptera</taxon>
        <taxon>Glossata</taxon>
        <taxon>Ditrysia</taxon>
        <taxon>Pyraloidea</taxon>
        <taxon>Crambidae</taxon>
        <taxon>Pyraustinae</taxon>
        <taxon>Loxostege</taxon>
    </lineage>
</organism>
<evidence type="ECO:0000256" key="2">
    <source>
        <dbReference type="ARBA" id="ARBA00009285"/>
    </source>
</evidence>
<dbReference type="InterPro" id="IPR032710">
    <property type="entry name" value="NTF2-like_dom_sf"/>
</dbReference>
<evidence type="ECO:0000313" key="8">
    <source>
        <dbReference type="Proteomes" id="UP001549921"/>
    </source>
</evidence>
<comment type="similarity">
    <text evidence="2">Belongs to the NXF family.</text>
</comment>
<feature type="domain" description="NTF2" evidence="6">
    <location>
        <begin position="298"/>
        <end position="453"/>
    </location>
</feature>
<dbReference type="PANTHER" id="PTHR10662">
    <property type="entry name" value="NUCLEAR RNA EXPORT FACTOR"/>
    <property type="match status" value="1"/>
</dbReference>